<evidence type="ECO:0000256" key="1">
    <source>
        <dbReference type="ARBA" id="ARBA00008482"/>
    </source>
</evidence>
<feature type="compositionally biased region" description="Basic and acidic residues" evidence="3">
    <location>
        <begin position="410"/>
        <end position="420"/>
    </location>
</feature>
<dbReference type="PANTHER" id="PTHR15350">
    <property type="entry name" value="COP9 SIGNALOSOME COMPLEX SUBUNIT 7/DENDRITIC CELL PROTEIN GA17"/>
    <property type="match status" value="1"/>
</dbReference>
<dbReference type="GO" id="GO:0008180">
    <property type="term" value="C:COP9 signalosome"/>
    <property type="evidence" value="ECO:0007669"/>
    <property type="project" value="UniProtKB-KW"/>
</dbReference>
<proteinExistence type="inferred from homology"/>
<sequence>MADLAARLEPYLLLARSTKGQAAAKVVMDATAAPGVYVFSELMQLPNIQELGNDTNLSNHLALLQLFAYGTLATYNTNPAAYPPVTPAHLLKLKHLTLVSLALRSRSLPYDQLQTELQLPTIRELEDLIIDAIYAGLLGGKMHHHEKVLHVDWAAGRDLTMQDLEETRKGLENWRGTARNLLDALDKRIQQVKYEGHVEAQHHAQYIADRDELYRTIANDSKSSQGDRNNHGSSSSNNHNHASGSGSGSGGAAPGNGNGNRSGQSSRAGMSNGANGASGSGGADGLGPGGKIGVPGWKSSRNSNNRGGSIENGGNGGNGSATGSAGIGAGVIGEEAAGARGAQEEGQNAIGSAGPSADGAGGAASAGTSGSAGGSGTVGGGRTWVRSRSDDMEQADQDRLTRSSGGSSGVDERSSKRMRD</sequence>
<organism evidence="5 6">
    <name type="scientific">Saitozyma podzolica</name>
    <dbReference type="NCBI Taxonomy" id="1890683"/>
    <lineage>
        <taxon>Eukaryota</taxon>
        <taxon>Fungi</taxon>
        <taxon>Dikarya</taxon>
        <taxon>Basidiomycota</taxon>
        <taxon>Agaricomycotina</taxon>
        <taxon>Tremellomycetes</taxon>
        <taxon>Tremellales</taxon>
        <taxon>Trimorphomycetaceae</taxon>
        <taxon>Saitozyma</taxon>
    </lineage>
</organism>
<dbReference type="InterPro" id="IPR045237">
    <property type="entry name" value="COPS7/eIF3m"/>
</dbReference>
<feature type="domain" description="PCI" evidence="4">
    <location>
        <begin position="1"/>
        <end position="156"/>
    </location>
</feature>
<comment type="similarity">
    <text evidence="1">Belongs to the CSN7/EIF3M family. CSN7 subfamily.</text>
</comment>
<evidence type="ECO:0000256" key="2">
    <source>
        <dbReference type="ARBA" id="ARBA00022790"/>
    </source>
</evidence>
<accession>A0A427YL42</accession>
<dbReference type="EMBL" id="RSCD01000007">
    <property type="protein sequence ID" value="RSH91767.1"/>
    <property type="molecule type" value="Genomic_DNA"/>
</dbReference>
<feature type="compositionally biased region" description="Gly residues" evidence="3">
    <location>
        <begin position="310"/>
        <end position="331"/>
    </location>
</feature>
<feature type="compositionally biased region" description="Low complexity" evidence="3">
    <location>
        <begin position="332"/>
        <end position="358"/>
    </location>
</feature>
<evidence type="ECO:0000256" key="3">
    <source>
        <dbReference type="SAM" id="MobiDB-lite"/>
    </source>
</evidence>
<dbReference type="OrthoDB" id="10265275at2759"/>
<feature type="compositionally biased region" description="Low complexity" evidence="3">
    <location>
        <begin position="231"/>
        <end position="244"/>
    </location>
</feature>
<dbReference type="AlphaFoldDB" id="A0A427YL42"/>
<keyword evidence="2" id="KW-0736">Signalosome</keyword>
<comment type="caution">
    <text evidence="5">The sequence shown here is derived from an EMBL/GenBank/DDBJ whole genome shotgun (WGS) entry which is preliminary data.</text>
</comment>
<feature type="compositionally biased region" description="Basic and acidic residues" evidence="3">
    <location>
        <begin position="387"/>
        <end position="401"/>
    </location>
</feature>
<dbReference type="PANTHER" id="PTHR15350:SF5">
    <property type="entry name" value="COP9 SIGNALOSOME COMPLEX SUBUNIT 7"/>
    <property type="match status" value="1"/>
</dbReference>
<protein>
    <recommendedName>
        <fullName evidence="4">PCI domain-containing protein</fullName>
    </recommendedName>
</protein>
<name>A0A427YL42_9TREE</name>
<dbReference type="STRING" id="1890683.A0A427YL42"/>
<dbReference type="PROSITE" id="PS50250">
    <property type="entry name" value="PCI"/>
    <property type="match status" value="1"/>
</dbReference>
<feature type="compositionally biased region" description="Low complexity" evidence="3">
    <location>
        <begin position="294"/>
        <end position="309"/>
    </location>
</feature>
<feature type="compositionally biased region" description="Gly residues" evidence="3">
    <location>
        <begin position="276"/>
        <end position="293"/>
    </location>
</feature>
<gene>
    <name evidence="5" type="ORF">EHS25_009136</name>
</gene>
<feature type="compositionally biased region" description="Gly residues" evidence="3">
    <location>
        <begin position="245"/>
        <end position="260"/>
    </location>
</feature>
<reference evidence="5 6" key="1">
    <citation type="submission" date="2018-11" db="EMBL/GenBank/DDBJ databases">
        <title>Genome sequence of Saitozyma podzolica DSM 27192.</title>
        <authorList>
            <person name="Aliyu H."/>
            <person name="Gorte O."/>
            <person name="Ochsenreither K."/>
        </authorList>
    </citation>
    <scope>NUCLEOTIDE SEQUENCE [LARGE SCALE GENOMIC DNA]</scope>
    <source>
        <strain evidence="5 6">DSM 27192</strain>
    </source>
</reference>
<dbReference type="InterPro" id="IPR000717">
    <property type="entry name" value="PCI_dom"/>
</dbReference>
<evidence type="ECO:0000313" key="5">
    <source>
        <dbReference type="EMBL" id="RSH91767.1"/>
    </source>
</evidence>
<keyword evidence="6" id="KW-1185">Reference proteome</keyword>
<evidence type="ECO:0000259" key="4">
    <source>
        <dbReference type="PROSITE" id="PS50250"/>
    </source>
</evidence>
<dbReference type="Proteomes" id="UP000279259">
    <property type="component" value="Unassembled WGS sequence"/>
</dbReference>
<feature type="compositionally biased region" description="Low complexity" evidence="3">
    <location>
        <begin position="261"/>
        <end position="275"/>
    </location>
</feature>
<dbReference type="Pfam" id="PF22061">
    <property type="entry name" value="CSN7_HB_subdom"/>
    <property type="match status" value="1"/>
</dbReference>
<dbReference type="SMART" id="SM00088">
    <property type="entry name" value="PINT"/>
    <property type="match status" value="1"/>
</dbReference>
<dbReference type="Pfam" id="PF01399">
    <property type="entry name" value="PCI"/>
    <property type="match status" value="1"/>
</dbReference>
<feature type="compositionally biased region" description="Gly residues" evidence="3">
    <location>
        <begin position="359"/>
        <end position="382"/>
    </location>
</feature>
<feature type="region of interest" description="Disordered" evidence="3">
    <location>
        <begin position="220"/>
        <end position="420"/>
    </location>
</feature>
<evidence type="ECO:0000313" key="6">
    <source>
        <dbReference type="Proteomes" id="UP000279259"/>
    </source>
</evidence>